<evidence type="ECO:0000313" key="18">
    <source>
        <dbReference type="EMBL" id="KAL1555500.1"/>
    </source>
</evidence>
<evidence type="ECO:0000256" key="15">
    <source>
        <dbReference type="ARBA" id="ARBA00044504"/>
    </source>
</evidence>
<keyword evidence="8" id="KW-0132">Cell division</keyword>
<keyword evidence="10" id="KW-0498">Mitosis</keyword>
<evidence type="ECO:0000256" key="17">
    <source>
        <dbReference type="SAM" id="Phobius"/>
    </source>
</evidence>
<dbReference type="GO" id="GO:0005737">
    <property type="term" value="C:cytoplasm"/>
    <property type="evidence" value="ECO:0007669"/>
    <property type="project" value="UniProtKB-SubCell"/>
</dbReference>
<feature type="transmembrane region" description="Helical" evidence="17">
    <location>
        <begin position="526"/>
        <end position="546"/>
    </location>
</feature>
<dbReference type="GO" id="GO:0016020">
    <property type="term" value="C:membrane"/>
    <property type="evidence" value="ECO:0007669"/>
    <property type="project" value="UniProtKB-SubCell"/>
</dbReference>
<sequence length="1246" mass="137741">MVLVDNHGSKDEGAMVDFRGKPVDKSKTGGWLAAGLILGTELSERVCVMGISMNLVTYLVGELHLSSAKSANIVTNFMGTLNLLGLLGGFVADAKLGRYTTVAIAASVTALGVTLLTLTTTIPSMRPPPCRDPRREPCVEANGRQLAMLYTALYTIALGGGGIKSNVSGFGSDQFDSSDPKEEKAMIYFFNRFYFCISLGSLFAVTVLVYIQDNVGRGWGYGISAGTMIIAVGVLLAGTALYRFKLPQGSPLTVIWRVASSAWRRRQLPYPPQPDLLNEYYTATVPHSNKLRCLDKASVIERDTEGDGAKAVATGKPATVTQVEEVKMVVMLLPIWSTCILFWTVYSQMNTFTIEQATFMNRNIGSFEIPAGSFSVFLFISILLFTSLNERLLVPLARHVTHTKQGLTSLQRVGIGLVFSIFGMAASALVEMRRRNAFVNDGLRIRAFWLVPQFFLVGAGEAFAYVGQLEFFIREAPERMKSMSTGLFLSTLSMGFFVSSLLVTLVDSVTNKKWLMSDLNRGKLDNFYWMLALLGILNFLVFLLFAMRHRYKVQNYVVPQLDGEEELKEGGKKQNFVKPLSLSWNSGRRLQPEMGEALSPNSKQRAAFSPIKSPQFAIGSNDDKLERAQARAARAAAIRRMPTVVSTSVSTEADSCLGKEQILDLFHNCIKLASENKINQKNTWELNLIDHLCEIVKVEEEDDTETNFQKASCTLEAGVRIYSMRVDSVHSEAYKVLGGINRVGHADEKDAVEDDNVTAGQGEDAEKKEQGRKLSPLSTLESSFAAINVKKFDVAFAVDPLYHQTSAQFDEGGAKGLLLNNLGVYGNCQVLFDSLEVPGKCSSPVARDDGAQVIDLSFASECIERMVSDMLSSSEISPSLMAIVNQLDTDNRRQSESASFGQVNEPLDRDDDDDGVSAETFGGYGAWDYDHDDEANVIDEATGNQDTTFPSQHEAPYVGDEQSYVYDPDEDDRSAEVDSYLFLSLGFSTKQNAWAGPNHWKFRKTKEPEVPAEESGSPKPTKAKTKKADLDIDFSNTIDTNILQIFDPPKNPKSLLLPANRAPCNTKLPEDCHYQPEDLVKLFLLPHVLCLGRTRTKKHDNENQQRDGFEATASWDDGDDFGGDFDDGHAYSDVEETSTLVSQPRQVSKIEVQYDKTSKQVDVHALKETLWGHIQQLDQSPVEEESISFKQVLANFPDSCRAAPSIDDISTHLCFICLLHLANEHELRILGCPTMDDLTVRLKPQT</sequence>
<dbReference type="PANTHER" id="PTHR13108:SF9">
    <property type="entry name" value="CONDENSIN COMPLEX SUBUNIT 2"/>
    <property type="match status" value="1"/>
</dbReference>
<dbReference type="AlphaFoldDB" id="A0ABD1HHP1"/>
<feature type="transmembrane region" description="Helical" evidence="17">
    <location>
        <begin position="450"/>
        <end position="473"/>
    </location>
</feature>
<evidence type="ECO:0000256" key="8">
    <source>
        <dbReference type="ARBA" id="ARBA00022618"/>
    </source>
</evidence>
<proteinExistence type="inferred from homology"/>
<evidence type="ECO:0000256" key="5">
    <source>
        <dbReference type="ARBA" id="ARBA00016065"/>
    </source>
</evidence>
<evidence type="ECO:0000256" key="13">
    <source>
        <dbReference type="ARBA" id="ARBA00023136"/>
    </source>
</evidence>
<evidence type="ECO:0000313" key="19">
    <source>
        <dbReference type="Proteomes" id="UP001567538"/>
    </source>
</evidence>
<feature type="transmembrane region" description="Helical" evidence="17">
    <location>
        <begin position="369"/>
        <end position="388"/>
    </location>
</feature>
<evidence type="ECO:0000256" key="3">
    <source>
        <dbReference type="ARBA" id="ARBA00004496"/>
    </source>
</evidence>
<feature type="region of interest" description="Disordered" evidence="16">
    <location>
        <begin position="748"/>
        <end position="774"/>
    </location>
</feature>
<name>A0ABD1HHP1_SALDI</name>
<dbReference type="PANTHER" id="PTHR13108">
    <property type="entry name" value="CONDENSIN COMPLEX SUBUNIT 2"/>
    <property type="match status" value="1"/>
</dbReference>
<evidence type="ECO:0000256" key="14">
    <source>
        <dbReference type="ARBA" id="ARBA00023306"/>
    </source>
</evidence>
<keyword evidence="7" id="KW-0963">Cytoplasm</keyword>
<feature type="transmembrane region" description="Helical" evidence="17">
    <location>
        <begin position="485"/>
        <end position="506"/>
    </location>
</feature>
<dbReference type="Proteomes" id="UP001567538">
    <property type="component" value="Unassembled WGS sequence"/>
</dbReference>
<feature type="transmembrane region" description="Helical" evidence="17">
    <location>
        <begin position="329"/>
        <end position="349"/>
    </location>
</feature>
<feature type="transmembrane region" description="Helical" evidence="17">
    <location>
        <begin position="193"/>
        <end position="212"/>
    </location>
</feature>
<feature type="region of interest" description="Disordered" evidence="16">
    <location>
        <begin position="1003"/>
        <end position="1026"/>
    </location>
</feature>
<dbReference type="EMBL" id="JBEAFC010000005">
    <property type="protein sequence ID" value="KAL1555500.1"/>
    <property type="molecule type" value="Genomic_DNA"/>
</dbReference>
<evidence type="ECO:0000256" key="12">
    <source>
        <dbReference type="ARBA" id="ARBA00023067"/>
    </source>
</evidence>
<keyword evidence="19" id="KW-1185">Reference proteome</keyword>
<feature type="transmembrane region" description="Helical" evidence="17">
    <location>
        <begin position="218"/>
        <end position="242"/>
    </location>
</feature>
<dbReference type="InterPro" id="IPR022816">
    <property type="entry name" value="Condensin_barren_su2"/>
</dbReference>
<protein>
    <recommendedName>
        <fullName evidence="5">Condensin complex subunit 2</fullName>
    </recommendedName>
</protein>
<keyword evidence="9 17" id="KW-0812">Transmembrane</keyword>
<dbReference type="Gene3D" id="1.20.1250.20">
    <property type="entry name" value="MFS general substrate transporter like domains"/>
    <property type="match status" value="1"/>
</dbReference>
<comment type="caution">
    <text evidence="18">The sequence shown here is derived from an EMBL/GenBank/DDBJ whole genome shotgun (WGS) entry which is preliminary data.</text>
</comment>
<feature type="transmembrane region" description="Helical" evidence="17">
    <location>
        <begin position="98"/>
        <end position="118"/>
    </location>
</feature>
<dbReference type="GO" id="GO:0005694">
    <property type="term" value="C:chromosome"/>
    <property type="evidence" value="ECO:0007669"/>
    <property type="project" value="UniProtKB-SubCell"/>
</dbReference>
<comment type="similarity">
    <text evidence="15">Belongs to the major facilitator superfamily. Phosphate:H(+) symporter (TC 2.A.1.9) family.</text>
</comment>
<dbReference type="InterPro" id="IPR036259">
    <property type="entry name" value="MFS_trans_sf"/>
</dbReference>
<keyword evidence="11 17" id="KW-1133">Transmembrane helix</keyword>
<feature type="transmembrane region" description="Helical" evidence="17">
    <location>
        <begin position="409"/>
        <end position="430"/>
    </location>
</feature>
<keyword evidence="12" id="KW-0226">DNA condensation</keyword>
<evidence type="ECO:0000256" key="7">
    <source>
        <dbReference type="ARBA" id="ARBA00022490"/>
    </source>
</evidence>
<dbReference type="Pfam" id="PF00854">
    <property type="entry name" value="PTR2"/>
    <property type="match status" value="1"/>
</dbReference>
<dbReference type="GO" id="GO:0030261">
    <property type="term" value="P:chromosome condensation"/>
    <property type="evidence" value="ECO:0007669"/>
    <property type="project" value="UniProtKB-KW"/>
</dbReference>
<dbReference type="SUPFAM" id="SSF103473">
    <property type="entry name" value="MFS general substrate transporter"/>
    <property type="match status" value="1"/>
</dbReference>
<organism evidence="18 19">
    <name type="scientific">Salvia divinorum</name>
    <name type="common">Maria pastora</name>
    <name type="synonym">Diviner's sage</name>
    <dbReference type="NCBI Taxonomy" id="28513"/>
    <lineage>
        <taxon>Eukaryota</taxon>
        <taxon>Viridiplantae</taxon>
        <taxon>Streptophyta</taxon>
        <taxon>Embryophyta</taxon>
        <taxon>Tracheophyta</taxon>
        <taxon>Spermatophyta</taxon>
        <taxon>Magnoliopsida</taxon>
        <taxon>eudicotyledons</taxon>
        <taxon>Gunneridae</taxon>
        <taxon>Pentapetalae</taxon>
        <taxon>asterids</taxon>
        <taxon>lamiids</taxon>
        <taxon>Lamiales</taxon>
        <taxon>Lamiaceae</taxon>
        <taxon>Nepetoideae</taxon>
        <taxon>Mentheae</taxon>
        <taxon>Salviinae</taxon>
        <taxon>Salvia</taxon>
        <taxon>Salvia subgen. Calosphace</taxon>
    </lineage>
</organism>
<gene>
    <name evidence="18" type="ORF">AAHA92_11228</name>
</gene>
<keyword evidence="13 17" id="KW-0472">Membrane</keyword>
<reference evidence="18 19" key="1">
    <citation type="submission" date="2024-06" db="EMBL/GenBank/DDBJ databases">
        <title>A chromosome level genome sequence of Diviner's sage (Salvia divinorum).</title>
        <authorList>
            <person name="Ford S.A."/>
            <person name="Ro D.-K."/>
            <person name="Ness R.W."/>
            <person name="Phillips M.A."/>
        </authorList>
    </citation>
    <scope>NUCLEOTIDE SEQUENCE [LARGE SCALE GENOMIC DNA]</scope>
    <source>
        <strain evidence="18">SAF-2024a</strain>
        <tissue evidence="18">Leaf</tissue>
    </source>
</reference>
<comment type="similarity">
    <text evidence="4">Belongs to the CND2 (condensin subunit 2) family.</text>
</comment>
<evidence type="ECO:0000256" key="11">
    <source>
        <dbReference type="ARBA" id="ARBA00022989"/>
    </source>
</evidence>
<evidence type="ECO:0000256" key="2">
    <source>
        <dbReference type="ARBA" id="ARBA00004286"/>
    </source>
</evidence>
<dbReference type="Pfam" id="PF05786">
    <property type="entry name" value="Cnd2"/>
    <property type="match status" value="2"/>
</dbReference>
<feature type="transmembrane region" description="Helical" evidence="17">
    <location>
        <begin position="73"/>
        <end position="92"/>
    </location>
</feature>
<comment type="subcellular location">
    <subcellularLocation>
        <location evidence="2">Chromosome</location>
    </subcellularLocation>
    <subcellularLocation>
        <location evidence="3">Cytoplasm</location>
    </subcellularLocation>
    <subcellularLocation>
        <location evidence="1">Membrane</location>
        <topology evidence="1">Multi-pass membrane protein</topology>
    </subcellularLocation>
</comment>
<evidence type="ECO:0000256" key="4">
    <source>
        <dbReference type="ARBA" id="ARBA00009471"/>
    </source>
</evidence>
<dbReference type="InterPro" id="IPR000109">
    <property type="entry name" value="POT_fam"/>
</dbReference>
<feature type="region of interest" description="Disordered" evidence="16">
    <location>
        <begin position="893"/>
        <end position="928"/>
    </location>
</feature>
<evidence type="ECO:0000256" key="9">
    <source>
        <dbReference type="ARBA" id="ARBA00022692"/>
    </source>
</evidence>
<evidence type="ECO:0000256" key="1">
    <source>
        <dbReference type="ARBA" id="ARBA00004141"/>
    </source>
</evidence>
<accession>A0ABD1HHP1</accession>
<dbReference type="GO" id="GO:0051301">
    <property type="term" value="P:cell division"/>
    <property type="evidence" value="ECO:0007669"/>
    <property type="project" value="UniProtKB-KW"/>
</dbReference>
<evidence type="ECO:0000256" key="10">
    <source>
        <dbReference type="ARBA" id="ARBA00022776"/>
    </source>
</evidence>
<keyword evidence="6" id="KW-0158">Chromosome</keyword>
<evidence type="ECO:0000256" key="6">
    <source>
        <dbReference type="ARBA" id="ARBA00022454"/>
    </source>
</evidence>
<keyword evidence="14" id="KW-0131">Cell cycle</keyword>
<evidence type="ECO:0000256" key="16">
    <source>
        <dbReference type="SAM" id="MobiDB-lite"/>
    </source>
</evidence>